<reference evidence="2 3" key="1">
    <citation type="submission" date="2019-06" db="EMBL/GenBank/DDBJ databases">
        <title>Draft genome of Aliikangiella marina GYP-15.</title>
        <authorList>
            <person name="Wang G."/>
        </authorList>
    </citation>
    <scope>NUCLEOTIDE SEQUENCE [LARGE SCALE GENOMIC DNA]</scope>
    <source>
        <strain evidence="2 3">GYP-15</strain>
    </source>
</reference>
<name>A0A545T1F2_9GAMM</name>
<sequence>MRKIVKLLLISALLLSRTSPLNASNVIPINWTNQSVLLDGQCEDDEWRDATKIRLPAQASIYLLHDRDSFYICAKGIKGDTTVLDLYIENTQTGHLHKFHLSAQMGEQIKTEKGWQKTGSWKLNNWTGFWVPYFGYEETEEGKRPKFFRGLHRQVQILRKKFPGDQWNIMFGVHIKRNGEWTEYSYPEKASAEEKSTWGSFSFSKKDG</sequence>
<gene>
    <name evidence="2" type="ORF">FLL45_22010</name>
</gene>
<evidence type="ECO:0000313" key="2">
    <source>
        <dbReference type="EMBL" id="TQV71005.1"/>
    </source>
</evidence>
<dbReference type="Proteomes" id="UP000317839">
    <property type="component" value="Unassembled WGS sequence"/>
</dbReference>
<proteinExistence type="predicted"/>
<comment type="caution">
    <text evidence="2">The sequence shown here is derived from an EMBL/GenBank/DDBJ whole genome shotgun (WGS) entry which is preliminary data.</text>
</comment>
<organism evidence="2 3">
    <name type="scientific">Aliikangiella marina</name>
    <dbReference type="NCBI Taxonomy" id="1712262"/>
    <lineage>
        <taxon>Bacteria</taxon>
        <taxon>Pseudomonadati</taxon>
        <taxon>Pseudomonadota</taxon>
        <taxon>Gammaproteobacteria</taxon>
        <taxon>Oceanospirillales</taxon>
        <taxon>Pleioneaceae</taxon>
        <taxon>Aliikangiella</taxon>
    </lineage>
</organism>
<dbReference type="AlphaFoldDB" id="A0A545T1F2"/>
<evidence type="ECO:0000313" key="3">
    <source>
        <dbReference type="Proteomes" id="UP000317839"/>
    </source>
</evidence>
<dbReference type="RefSeq" id="WP_142944222.1">
    <property type="nucleotide sequence ID" value="NZ_VIKR01000007.1"/>
</dbReference>
<keyword evidence="1" id="KW-0732">Signal</keyword>
<feature type="signal peptide" evidence="1">
    <location>
        <begin position="1"/>
        <end position="23"/>
    </location>
</feature>
<keyword evidence="3" id="KW-1185">Reference proteome</keyword>
<dbReference type="OrthoDB" id="6332614at2"/>
<evidence type="ECO:0000256" key="1">
    <source>
        <dbReference type="SAM" id="SignalP"/>
    </source>
</evidence>
<feature type="chain" id="PRO_5021831597" description="Carbohydrate-binding domain-containing protein" evidence="1">
    <location>
        <begin position="24"/>
        <end position="208"/>
    </location>
</feature>
<accession>A0A545T1F2</accession>
<protein>
    <recommendedName>
        <fullName evidence="4">Carbohydrate-binding domain-containing protein</fullName>
    </recommendedName>
</protein>
<evidence type="ECO:0008006" key="4">
    <source>
        <dbReference type="Google" id="ProtNLM"/>
    </source>
</evidence>
<dbReference type="EMBL" id="VIKR01000007">
    <property type="protein sequence ID" value="TQV71005.1"/>
    <property type="molecule type" value="Genomic_DNA"/>
</dbReference>